<dbReference type="Proteomes" id="UP000185841">
    <property type="component" value="Unassembled WGS sequence"/>
</dbReference>
<accession>A0A1N6XF71</accession>
<sequence length="206" mass="23063">MVAVNLDRPTYLRAKEGLAVLSARLTHLMPEVETEMKTELEPVQINRLFRAIPHTASPQTLTEESDSSIKGEFIPLDQADDASDHQEHADLSVESAADVNDVTELSFHGQTGKTVTGIYAGSGYHHYRFNKKNGKSFFLRVGKHLIWGIELGAALRRSGAEKGQMITVEFKGKTPIKVLKTVVIDGVEQDDWVDTYRNSWEIRVEK</sequence>
<reference evidence="1 2" key="1">
    <citation type="submission" date="2017-01" db="EMBL/GenBank/DDBJ databases">
        <authorList>
            <person name="Mah S.A."/>
            <person name="Swanson W.J."/>
            <person name="Moy G.W."/>
            <person name="Vacquier V.D."/>
        </authorList>
    </citation>
    <scope>NUCLEOTIDE SEQUENCE [LARGE SCALE GENOMIC DNA]</scope>
    <source>
        <strain evidence="1 2">RU36E</strain>
    </source>
</reference>
<protein>
    <submittedName>
        <fullName evidence="1">Uncharacterized protein</fullName>
    </submittedName>
</protein>
<evidence type="ECO:0000313" key="2">
    <source>
        <dbReference type="Proteomes" id="UP000185841"/>
    </source>
</evidence>
<evidence type="ECO:0000313" key="1">
    <source>
        <dbReference type="EMBL" id="SIR00943.1"/>
    </source>
</evidence>
<dbReference type="EMBL" id="FTMP01000012">
    <property type="protein sequence ID" value="SIR00943.1"/>
    <property type="molecule type" value="Genomic_DNA"/>
</dbReference>
<name>A0A1N6XF71_AQUAC</name>
<dbReference type="RefSeq" id="WP_076429406.1">
    <property type="nucleotide sequence ID" value="NZ_FTMP01000012.1"/>
</dbReference>
<gene>
    <name evidence="1" type="ORF">SAMN05878282_112120</name>
</gene>
<organism evidence="1 2">
    <name type="scientific">Aquipseudomonas alcaligenes</name>
    <name type="common">Pseudomonas alcaligenes</name>
    <dbReference type="NCBI Taxonomy" id="43263"/>
    <lineage>
        <taxon>Bacteria</taxon>
        <taxon>Pseudomonadati</taxon>
        <taxon>Pseudomonadota</taxon>
        <taxon>Gammaproteobacteria</taxon>
        <taxon>Pseudomonadales</taxon>
        <taxon>Pseudomonadaceae</taxon>
        <taxon>Aquipseudomonas</taxon>
    </lineage>
</organism>
<dbReference type="AlphaFoldDB" id="A0A1N6XF71"/>
<proteinExistence type="predicted"/>